<organism evidence="1 2">
    <name type="scientific">Actinomadura rugatobispora</name>
    <dbReference type="NCBI Taxonomy" id="1994"/>
    <lineage>
        <taxon>Bacteria</taxon>
        <taxon>Bacillati</taxon>
        <taxon>Actinomycetota</taxon>
        <taxon>Actinomycetes</taxon>
        <taxon>Streptosporangiales</taxon>
        <taxon>Thermomonosporaceae</taxon>
        <taxon>Actinomadura</taxon>
    </lineage>
</organism>
<evidence type="ECO:0000313" key="1">
    <source>
        <dbReference type="EMBL" id="MFC5745077.1"/>
    </source>
</evidence>
<proteinExistence type="predicted"/>
<dbReference type="EMBL" id="JBHSON010000006">
    <property type="protein sequence ID" value="MFC5745077.1"/>
    <property type="molecule type" value="Genomic_DNA"/>
</dbReference>
<protein>
    <submittedName>
        <fullName evidence="1">Uncharacterized protein</fullName>
    </submittedName>
</protein>
<accession>A0ABW0ZRV9</accession>
<reference evidence="2" key="1">
    <citation type="journal article" date="2019" name="Int. J. Syst. Evol. Microbiol.">
        <title>The Global Catalogue of Microorganisms (GCM) 10K type strain sequencing project: providing services to taxonomists for standard genome sequencing and annotation.</title>
        <authorList>
            <consortium name="The Broad Institute Genomics Platform"/>
            <consortium name="The Broad Institute Genome Sequencing Center for Infectious Disease"/>
            <person name="Wu L."/>
            <person name="Ma J."/>
        </authorList>
    </citation>
    <scope>NUCLEOTIDE SEQUENCE [LARGE SCALE GENOMIC DNA]</scope>
    <source>
        <strain evidence="2">KCTC 42087</strain>
    </source>
</reference>
<name>A0ABW0ZRV9_9ACTN</name>
<comment type="caution">
    <text evidence="1">The sequence shown here is derived from an EMBL/GenBank/DDBJ whole genome shotgun (WGS) entry which is preliminary data.</text>
</comment>
<dbReference type="Proteomes" id="UP001596074">
    <property type="component" value="Unassembled WGS sequence"/>
</dbReference>
<dbReference type="RefSeq" id="WP_378280702.1">
    <property type="nucleotide sequence ID" value="NZ_JBHSON010000006.1"/>
</dbReference>
<sequence>MSHDDLLAAIGAALGLDGPYTETPPPGSGGISLKTMSGLPAGAGLEVLGGTVDAATGRVAWVEEVTGEPVRGIVPVDLTINVAGPGLPRVRVDVQTYNPYFGCHVHGMGFFGDALVVLYTEKHDTIAARVDLPSGEQSLAGVGGRCALIGDLVCHVPYGGDRVEILAVPDFTPCVPLPLGEDLEARLPGPGRRGRPDGDAVHAGLRRAFAEIGMGDEDADILIGTAAVPFLHISRTTSKTYGHLAKPKPGAAPWWFPVAWHHHLTREGRPSRWPEWLDALAAPMPAGWQDHWDVDEGAVELTLAHISAQAAEMAAACHERHLPAEMEKAWKEGWRHPLPIEAFPAGFRRAWNRLPGPSSP</sequence>
<gene>
    <name evidence="1" type="ORF">ACFPZN_05575</name>
</gene>
<keyword evidence="2" id="KW-1185">Reference proteome</keyword>
<evidence type="ECO:0000313" key="2">
    <source>
        <dbReference type="Proteomes" id="UP001596074"/>
    </source>
</evidence>